<sequence>MERTGQGILGIQLTVVGLLVVTYFDGVASVPLVGLALGVVGTVVTVTAVTSPP</sequence>
<protein>
    <submittedName>
        <fullName evidence="2">Uncharacterized protein</fullName>
    </submittedName>
</protein>
<gene>
    <name evidence="2" type="ORF">HALLA_20415</name>
</gene>
<feature type="transmembrane region" description="Helical" evidence="1">
    <location>
        <begin position="7"/>
        <end position="24"/>
    </location>
</feature>
<dbReference type="EMBL" id="CP007058">
    <property type="protein sequence ID" value="AHG02268.1"/>
    <property type="molecule type" value="Genomic_DNA"/>
</dbReference>
<feature type="transmembrane region" description="Helical" evidence="1">
    <location>
        <begin position="30"/>
        <end position="50"/>
    </location>
</feature>
<accession>W0JZ65</accession>
<dbReference type="Proteomes" id="UP000019024">
    <property type="component" value="Plasmid unnamed3"/>
</dbReference>
<proteinExistence type="predicted"/>
<organism evidence="2 3">
    <name type="scientific">Halostagnicola larsenii XH-48</name>
    <dbReference type="NCBI Taxonomy" id="797299"/>
    <lineage>
        <taxon>Archaea</taxon>
        <taxon>Methanobacteriati</taxon>
        <taxon>Methanobacteriota</taxon>
        <taxon>Stenosarchaea group</taxon>
        <taxon>Halobacteria</taxon>
        <taxon>Halobacteriales</taxon>
        <taxon>Natrialbaceae</taxon>
        <taxon>Halostagnicola</taxon>
    </lineage>
</organism>
<evidence type="ECO:0000313" key="2">
    <source>
        <dbReference type="EMBL" id="AHG02268.1"/>
    </source>
</evidence>
<keyword evidence="1" id="KW-0472">Membrane</keyword>
<dbReference type="GeneID" id="43330846"/>
<keyword evidence="1" id="KW-0812">Transmembrane</keyword>
<reference evidence="2 3" key="1">
    <citation type="submission" date="2014-01" db="EMBL/GenBank/DDBJ databases">
        <authorList>
            <consortium name="DOE Joint Genome Institute"/>
            <person name="Anderson I."/>
            <person name="Huntemann M."/>
            <person name="Han J."/>
            <person name="Chen A."/>
            <person name="Kyrpides N."/>
            <person name="Mavromatis K."/>
            <person name="Markowitz V."/>
            <person name="Palaniappan K."/>
            <person name="Ivanova N."/>
            <person name="Schaumberg A."/>
            <person name="Pati A."/>
            <person name="Liolios K."/>
            <person name="Nordberg H.P."/>
            <person name="Cantor M.N."/>
            <person name="Hua S.X."/>
            <person name="Woyke T."/>
        </authorList>
    </citation>
    <scope>NUCLEOTIDE SEQUENCE [LARGE SCALE GENOMIC DNA]</scope>
    <source>
        <strain evidence="2 3">XH-48</strain>
        <plasmid evidence="3">4</plasmid>
    </source>
</reference>
<dbReference type="HOGENOM" id="CLU_3057002_0_0_2"/>
<dbReference type="KEGG" id="hlr:HALLA_20415"/>
<dbReference type="AlphaFoldDB" id="W0JZ65"/>
<keyword evidence="3" id="KW-1185">Reference proteome</keyword>
<name>W0JZ65_9EURY</name>
<keyword evidence="2" id="KW-0614">Plasmid</keyword>
<dbReference type="RefSeq" id="WP_157231445.1">
    <property type="nucleotide sequence ID" value="NZ_CP007058.1"/>
</dbReference>
<evidence type="ECO:0000313" key="3">
    <source>
        <dbReference type="Proteomes" id="UP000019024"/>
    </source>
</evidence>
<keyword evidence="1" id="KW-1133">Transmembrane helix</keyword>
<geneLocation type="plasmid" evidence="2">
    <name>unnamed</name>
</geneLocation>
<evidence type="ECO:0000256" key="1">
    <source>
        <dbReference type="SAM" id="Phobius"/>
    </source>
</evidence>